<dbReference type="AlphaFoldDB" id="A0A0F9MRQ2"/>
<accession>A0A0F9MRQ2</accession>
<dbReference type="EMBL" id="LAZR01005183">
    <property type="protein sequence ID" value="KKN02102.1"/>
    <property type="molecule type" value="Genomic_DNA"/>
</dbReference>
<proteinExistence type="predicted"/>
<name>A0A0F9MRQ2_9ZZZZ</name>
<evidence type="ECO:0000313" key="1">
    <source>
        <dbReference type="EMBL" id="KKN02102.1"/>
    </source>
</evidence>
<organism evidence="1">
    <name type="scientific">marine sediment metagenome</name>
    <dbReference type="NCBI Taxonomy" id="412755"/>
    <lineage>
        <taxon>unclassified sequences</taxon>
        <taxon>metagenomes</taxon>
        <taxon>ecological metagenomes</taxon>
    </lineage>
</organism>
<protein>
    <submittedName>
        <fullName evidence="1">Uncharacterized protein</fullName>
    </submittedName>
</protein>
<gene>
    <name evidence="1" type="ORF">LCGC14_1121050</name>
</gene>
<sequence length="85" mass="8737">MAIDTAGMTADKVAEVLSLQARIEQCEAAIDTARGFVSRIESPVDGSATSDAVAGGAIAAIDRCNIQMADLNDRLATLAEKVGTL</sequence>
<reference evidence="1" key="1">
    <citation type="journal article" date="2015" name="Nature">
        <title>Complex archaea that bridge the gap between prokaryotes and eukaryotes.</title>
        <authorList>
            <person name="Spang A."/>
            <person name="Saw J.H."/>
            <person name="Jorgensen S.L."/>
            <person name="Zaremba-Niedzwiedzka K."/>
            <person name="Martijn J."/>
            <person name="Lind A.E."/>
            <person name="van Eijk R."/>
            <person name="Schleper C."/>
            <person name="Guy L."/>
            <person name="Ettema T.J."/>
        </authorList>
    </citation>
    <scope>NUCLEOTIDE SEQUENCE</scope>
</reference>
<comment type="caution">
    <text evidence="1">The sequence shown here is derived from an EMBL/GenBank/DDBJ whole genome shotgun (WGS) entry which is preliminary data.</text>
</comment>